<evidence type="ECO:0000256" key="1">
    <source>
        <dbReference type="SAM" id="MobiDB-lite"/>
    </source>
</evidence>
<accession>A0A4D6H9W8</accession>
<dbReference type="GeneID" id="39846472"/>
<dbReference type="AlphaFoldDB" id="A0A4D6H9W8"/>
<feature type="region of interest" description="Disordered" evidence="1">
    <location>
        <begin position="29"/>
        <end position="49"/>
    </location>
</feature>
<dbReference type="Proteomes" id="UP000296706">
    <property type="component" value="Chromosome"/>
</dbReference>
<gene>
    <name evidence="2" type="ORF">DV733_01350</name>
</gene>
<name>A0A4D6H9W8_9EURY</name>
<proteinExistence type="predicted"/>
<keyword evidence="3" id="KW-1185">Reference proteome</keyword>
<dbReference type="RefSeq" id="WP_049993388.1">
    <property type="nucleotide sequence ID" value="NZ_CP031310.1"/>
</dbReference>
<dbReference type="KEGG" id="hsn:DV733_01350"/>
<reference evidence="2 3" key="1">
    <citation type="journal article" date="2019" name="Nat. Commun.">
        <title>A new type of DNA phosphorothioation-based antiviral system in archaea.</title>
        <authorList>
            <person name="Xiong L."/>
            <person name="Liu S."/>
            <person name="Chen S."/>
            <person name="Xiao Y."/>
            <person name="Zhu B."/>
            <person name="Gao Y."/>
            <person name="Zhang Y."/>
            <person name="Chen B."/>
            <person name="Luo J."/>
            <person name="Deng Z."/>
            <person name="Chen X."/>
            <person name="Wang L."/>
            <person name="Chen S."/>
        </authorList>
    </citation>
    <scope>NUCLEOTIDE SEQUENCE [LARGE SCALE GENOMIC DNA]</scope>
    <source>
        <strain evidence="2 3">CBA1105</strain>
    </source>
</reference>
<sequence>MRTHTTRLTGVVAALVVLSAFAGCSALGGGSGSGCGPGDSKIENLEPGTTGVSVEGEVVETSQVSFAIDDGTGKAFIMPASGSHAVEEGDCVTIDGRAQSGGMGGPADISIIGQNVTSA</sequence>
<protein>
    <recommendedName>
        <fullName evidence="4">DUF5666 domain-containing protein</fullName>
    </recommendedName>
</protein>
<evidence type="ECO:0000313" key="3">
    <source>
        <dbReference type="Proteomes" id="UP000296706"/>
    </source>
</evidence>
<evidence type="ECO:0008006" key="4">
    <source>
        <dbReference type="Google" id="ProtNLM"/>
    </source>
</evidence>
<dbReference type="EMBL" id="CP031310">
    <property type="protein sequence ID" value="QCC49948.1"/>
    <property type="molecule type" value="Genomic_DNA"/>
</dbReference>
<evidence type="ECO:0000313" key="2">
    <source>
        <dbReference type="EMBL" id="QCC49948.1"/>
    </source>
</evidence>
<dbReference type="PROSITE" id="PS51257">
    <property type="entry name" value="PROKAR_LIPOPROTEIN"/>
    <property type="match status" value="1"/>
</dbReference>
<organism evidence="2 3">
    <name type="scientific">Halapricum salinum</name>
    <dbReference type="NCBI Taxonomy" id="1457250"/>
    <lineage>
        <taxon>Archaea</taxon>
        <taxon>Methanobacteriati</taxon>
        <taxon>Methanobacteriota</taxon>
        <taxon>Stenosarchaea group</taxon>
        <taxon>Halobacteria</taxon>
        <taxon>Halobacteriales</taxon>
        <taxon>Haloarculaceae</taxon>
        <taxon>Halapricum</taxon>
    </lineage>
</organism>